<sequence>MSTLNVLPSLVLPSDGRVFRASELFTTGLDDHRIALKLKTKSDFLSAVKDMQTLWRAVQGRSSKDDSALRDALLAEEGGSDTAVKEAQPEESVSLWRLVGESMPDWPLLCLAFVFLLLAVACDVAVPNFQSDALFYATSQPDQHKFHRTLLFLILSSVGSGLFAGCRGGIMAICNNRLVARLQRTLFVAIISQTVGFFDNTTTGKLTSRLTADTEQIANVVGLNINVILRSMVRLLFVVVYLYFLNWELASVNLGATSIFYVLSHFYGKFMKYYSKLAQDATAETNEVAEQAISLARVVHAFGAELFETARYTEAVLHRLSLQNKTSFAYGVYTVLYTTCNNMVSVAMLLYGNYMLNTRHDMSARTMQKFVFYSSILSASVQGVADMYSDMMKAVGASETVFKIIDEKPERRGTGSTVPGNQKIQEDSASAKDLSGMEAVAEGQRFLADSKGAVQFEGVDFAYPTRASVRVLKGVSITVPAGETVALVGSSGSGKSSVIQLLLRYYDPAKGRILYDGRDVMDLHTPWLLRQMGLVSQEPPLFSVSIRDNIAYADKAFSDEQVEAAARLSNAHDFIAALPEGYSTKLGERGVSLSGGQRQRVAIARALLRQPVLLVLDEATSALDAESERLVQAALNDAMRGRSVLVVAHRLSTIAGRRLDHSWRPIYTFPLRPDVEAAARLSNAHDFIAALPEGYSTKLGERGVSLSGGQRQRVAIARALLRQPVLLVLDEATSALDAESERLVQAALNDAMRGRSVLVVAHRLSTIAGADCIYVLSQGEVKESGTHADLLDSGGAYANLVARQLGHHSASCASLTSAVADEHQPE</sequence>
<evidence type="ECO:0000256" key="9">
    <source>
        <dbReference type="ARBA" id="ARBA00023136"/>
    </source>
</evidence>
<keyword evidence="4 11" id="KW-0812">Transmembrane</keyword>
<dbReference type="SUPFAM" id="SSF52540">
    <property type="entry name" value="P-loop containing nucleoside triphosphate hydrolases"/>
    <property type="match status" value="2"/>
</dbReference>
<dbReference type="GO" id="GO:0015421">
    <property type="term" value="F:ABC-type oligopeptide transporter activity"/>
    <property type="evidence" value="ECO:0007669"/>
    <property type="project" value="TreeGrafter"/>
</dbReference>
<dbReference type="PROSITE" id="PS00211">
    <property type="entry name" value="ABC_TRANSPORTER_1"/>
    <property type="match status" value="2"/>
</dbReference>
<comment type="subcellular location">
    <subcellularLocation>
        <location evidence="1">Membrane</location>
        <topology evidence="1">Multi-pass membrane protein</topology>
    </subcellularLocation>
</comment>
<dbReference type="InterPro" id="IPR003593">
    <property type="entry name" value="AAA+_ATPase"/>
</dbReference>
<keyword evidence="10" id="KW-0325">Glycoprotein</keyword>
<keyword evidence="6" id="KW-0547">Nucleotide-binding</keyword>
<organism evidence="14 15">
    <name type="scientific">Cymbomonas tetramitiformis</name>
    <dbReference type="NCBI Taxonomy" id="36881"/>
    <lineage>
        <taxon>Eukaryota</taxon>
        <taxon>Viridiplantae</taxon>
        <taxon>Chlorophyta</taxon>
        <taxon>Pyramimonadophyceae</taxon>
        <taxon>Pyramimonadales</taxon>
        <taxon>Pyramimonadaceae</taxon>
        <taxon>Cymbomonas</taxon>
    </lineage>
</organism>
<evidence type="ECO:0000256" key="4">
    <source>
        <dbReference type="ARBA" id="ARBA00022692"/>
    </source>
</evidence>
<evidence type="ECO:0000259" key="13">
    <source>
        <dbReference type="PROSITE" id="PS50929"/>
    </source>
</evidence>
<dbReference type="GO" id="GO:0016887">
    <property type="term" value="F:ATP hydrolysis activity"/>
    <property type="evidence" value="ECO:0007669"/>
    <property type="project" value="InterPro"/>
</dbReference>
<dbReference type="InterPro" id="IPR039421">
    <property type="entry name" value="Type_1_exporter"/>
</dbReference>
<feature type="domain" description="ABC transporter" evidence="12">
    <location>
        <begin position="454"/>
        <end position="803"/>
    </location>
</feature>
<evidence type="ECO:0000313" key="15">
    <source>
        <dbReference type="Proteomes" id="UP001190700"/>
    </source>
</evidence>
<dbReference type="SMART" id="SM00382">
    <property type="entry name" value="AAA"/>
    <property type="match status" value="2"/>
</dbReference>
<dbReference type="SUPFAM" id="SSF90123">
    <property type="entry name" value="ABC transporter transmembrane region"/>
    <property type="match status" value="1"/>
</dbReference>
<keyword evidence="5" id="KW-0677">Repeat</keyword>
<dbReference type="PROSITE" id="PS50893">
    <property type="entry name" value="ABC_TRANSPORTER_2"/>
    <property type="match status" value="1"/>
</dbReference>
<dbReference type="PROSITE" id="PS50929">
    <property type="entry name" value="ABC_TM1F"/>
    <property type="match status" value="1"/>
</dbReference>
<evidence type="ECO:0000313" key="14">
    <source>
        <dbReference type="EMBL" id="KAK3233222.1"/>
    </source>
</evidence>
<dbReference type="GO" id="GO:0005524">
    <property type="term" value="F:ATP binding"/>
    <property type="evidence" value="ECO:0007669"/>
    <property type="project" value="UniProtKB-KW"/>
</dbReference>
<keyword evidence="7" id="KW-0067">ATP-binding</keyword>
<evidence type="ECO:0000256" key="1">
    <source>
        <dbReference type="ARBA" id="ARBA00004141"/>
    </source>
</evidence>
<keyword evidence="8 11" id="KW-1133">Transmembrane helix</keyword>
<evidence type="ECO:0000256" key="8">
    <source>
        <dbReference type="ARBA" id="ARBA00022989"/>
    </source>
</evidence>
<dbReference type="PANTHER" id="PTHR43394:SF19">
    <property type="entry name" value="ABC TRANSPORTER B FAMILY"/>
    <property type="match status" value="1"/>
</dbReference>
<evidence type="ECO:0000256" key="6">
    <source>
        <dbReference type="ARBA" id="ARBA00022741"/>
    </source>
</evidence>
<proteinExistence type="inferred from homology"/>
<dbReference type="Pfam" id="PF00664">
    <property type="entry name" value="ABC_membrane"/>
    <property type="match status" value="1"/>
</dbReference>
<comment type="similarity">
    <text evidence="2">Belongs to the ABC transporter superfamily. ABCB family. Multidrug resistance exporter (TC 3.A.1.201) subfamily.</text>
</comment>
<keyword evidence="9 11" id="KW-0472">Membrane</keyword>
<dbReference type="EMBL" id="LGRX02035775">
    <property type="protein sequence ID" value="KAK3233222.1"/>
    <property type="molecule type" value="Genomic_DNA"/>
</dbReference>
<dbReference type="AlphaFoldDB" id="A0AAE0BB86"/>
<evidence type="ECO:0000256" key="7">
    <source>
        <dbReference type="ARBA" id="ARBA00022840"/>
    </source>
</evidence>
<feature type="transmembrane region" description="Helical" evidence="11">
    <location>
        <begin position="106"/>
        <end position="129"/>
    </location>
</feature>
<feature type="transmembrane region" description="Helical" evidence="11">
    <location>
        <begin position="250"/>
        <end position="268"/>
    </location>
</feature>
<dbReference type="CDD" id="cd18572">
    <property type="entry name" value="ABC_6TM_TAP"/>
    <property type="match status" value="1"/>
</dbReference>
<feature type="transmembrane region" description="Helical" evidence="11">
    <location>
        <begin position="328"/>
        <end position="350"/>
    </location>
</feature>
<comment type="caution">
    <text evidence="14">The sequence shown here is derived from an EMBL/GenBank/DDBJ whole genome shotgun (WGS) entry which is preliminary data.</text>
</comment>
<dbReference type="InterPro" id="IPR027417">
    <property type="entry name" value="P-loop_NTPase"/>
</dbReference>
<dbReference type="GO" id="GO:0016020">
    <property type="term" value="C:membrane"/>
    <property type="evidence" value="ECO:0007669"/>
    <property type="project" value="UniProtKB-SubCell"/>
</dbReference>
<dbReference type="InterPro" id="IPR036640">
    <property type="entry name" value="ABC1_TM_sf"/>
</dbReference>
<name>A0AAE0BB86_9CHLO</name>
<dbReference type="InterPro" id="IPR017871">
    <property type="entry name" value="ABC_transporter-like_CS"/>
</dbReference>
<keyword evidence="3" id="KW-0813">Transport</keyword>
<evidence type="ECO:0000256" key="5">
    <source>
        <dbReference type="ARBA" id="ARBA00022737"/>
    </source>
</evidence>
<evidence type="ECO:0000256" key="3">
    <source>
        <dbReference type="ARBA" id="ARBA00022448"/>
    </source>
</evidence>
<dbReference type="PANTHER" id="PTHR43394">
    <property type="entry name" value="ATP-DEPENDENT PERMEASE MDL1, MITOCHONDRIAL"/>
    <property type="match status" value="1"/>
</dbReference>
<dbReference type="InterPro" id="IPR011527">
    <property type="entry name" value="ABC1_TM_dom"/>
</dbReference>
<dbReference type="InterPro" id="IPR003439">
    <property type="entry name" value="ABC_transporter-like_ATP-bd"/>
</dbReference>
<keyword evidence="15" id="KW-1185">Reference proteome</keyword>
<dbReference type="PIRSF" id="PIRSF002773">
    <property type="entry name" value="ABC_prm/ATPase_B"/>
    <property type="match status" value="1"/>
</dbReference>
<dbReference type="Proteomes" id="UP001190700">
    <property type="component" value="Unassembled WGS sequence"/>
</dbReference>
<evidence type="ECO:0000256" key="11">
    <source>
        <dbReference type="SAM" id="Phobius"/>
    </source>
</evidence>
<feature type="transmembrane region" description="Helical" evidence="11">
    <location>
        <begin position="149"/>
        <end position="174"/>
    </location>
</feature>
<gene>
    <name evidence="14" type="ORF">CYMTET_56461</name>
</gene>
<dbReference type="Gene3D" id="3.40.50.300">
    <property type="entry name" value="P-loop containing nucleotide triphosphate hydrolases"/>
    <property type="match status" value="2"/>
</dbReference>
<accession>A0AAE0BB86</accession>
<dbReference type="FunFam" id="3.40.50.300:FF:000240">
    <property type="entry name" value="ABC transporter B family member 20"/>
    <property type="match status" value="1"/>
</dbReference>
<feature type="transmembrane region" description="Helical" evidence="11">
    <location>
        <begin position="370"/>
        <end position="388"/>
    </location>
</feature>
<evidence type="ECO:0000256" key="2">
    <source>
        <dbReference type="ARBA" id="ARBA00007577"/>
    </source>
</evidence>
<dbReference type="Pfam" id="PF00005">
    <property type="entry name" value="ABC_tran"/>
    <property type="match status" value="2"/>
</dbReference>
<evidence type="ECO:0000256" key="10">
    <source>
        <dbReference type="ARBA" id="ARBA00023180"/>
    </source>
</evidence>
<protein>
    <submittedName>
        <fullName evidence="14">Uncharacterized protein</fullName>
    </submittedName>
</protein>
<evidence type="ECO:0000259" key="12">
    <source>
        <dbReference type="PROSITE" id="PS50893"/>
    </source>
</evidence>
<reference evidence="14 15" key="1">
    <citation type="journal article" date="2015" name="Genome Biol. Evol.">
        <title>Comparative Genomics of a Bacterivorous Green Alga Reveals Evolutionary Causalities and Consequences of Phago-Mixotrophic Mode of Nutrition.</title>
        <authorList>
            <person name="Burns J.A."/>
            <person name="Paasch A."/>
            <person name="Narechania A."/>
            <person name="Kim E."/>
        </authorList>
    </citation>
    <scope>NUCLEOTIDE SEQUENCE [LARGE SCALE GENOMIC DNA]</scope>
    <source>
        <strain evidence="14 15">PLY_AMNH</strain>
    </source>
</reference>
<feature type="domain" description="ABC transmembrane type-1" evidence="13">
    <location>
        <begin position="111"/>
        <end position="393"/>
    </location>
</feature>
<dbReference type="Gene3D" id="1.20.1560.10">
    <property type="entry name" value="ABC transporter type 1, transmembrane domain"/>
    <property type="match status" value="1"/>
</dbReference>